<feature type="coiled-coil region" evidence="1">
    <location>
        <begin position="122"/>
        <end position="165"/>
    </location>
</feature>
<feature type="compositionally biased region" description="Basic residues" evidence="2">
    <location>
        <begin position="178"/>
        <end position="199"/>
    </location>
</feature>
<feature type="compositionally biased region" description="Polar residues" evidence="2">
    <location>
        <begin position="268"/>
        <end position="285"/>
    </location>
</feature>
<reference evidence="3" key="2">
    <citation type="submission" date="2022-10" db="EMBL/GenBank/DDBJ databases">
        <authorList>
            <consortium name="ENA_rothamsted_submissions"/>
            <consortium name="culmorum"/>
            <person name="King R."/>
        </authorList>
    </citation>
    <scope>NUCLEOTIDE SEQUENCE</scope>
</reference>
<feature type="compositionally biased region" description="Basic residues" evidence="2">
    <location>
        <begin position="218"/>
        <end position="235"/>
    </location>
</feature>
<sequence>MNVTVVVSGLPDKVSLKELACNFDKLFNTDDVGTFRLRDLSNENESRLVALDFENGFSAMTVQLMLDGFQYKLPNGEEYKLKCKISKNKKHLQLAPITYEHNDYTCVSKYDYYSNSVVTFNEDMIERQNSNLDAQLKLLKKKKMLVEAERELVKAKRKLKKEYCKVASDSEDENSSGSHKHTKMPKSSKSRKRKSKSRDRHSSSTYSPPSKYSYTSTKSRHKSKSLSRSSSRSRKSPSLTRSTRTHVSRRLRSPRKTSKLYDDCSIYPSASNRSPSQSRRLSNKETSLVLYEPRKSSCSLYEKSYAYKTSPSFKRSPSSSRRLSHKEKSSSFRRSRSRESPYYRNRSWTRRTSPSYYRSSRYSRIHGSPLDVKDYKDDTYSRRKYDNYDENKIQSTSQTTSNSIKCAIRKVIIEIDNLVQRELKTLSLNDINIVTNVFKDYVKNGIRQLNNVVNEDMAVSEILNEYRCYRSTEEDKSFFLKLINELKPIDMKKTIENNDNISIRQSDVWDDIDEVLQEIPTEILQDNNDTSVSNNNDSGILITNTTEQSDVIRIHIDLKIHPESKCSEAASNDTDGHKSKIYTSDWFNKYTSTNGNINVQDEKPEEVEDKLSSEIIIISDEEKIVPKKENIEQLQQILDNILQDFIEEKSRLENKALENTENDKQVIAKPDTVVPKRPQFIIPVKKLMIQMKTLLKLNSECKYLHNITQIVLRERLRILLMEKEQMKSAQIVALYRSHYPKEDDEIFLKCIIEVVNSGKYHELCEKQ</sequence>
<protein>
    <submittedName>
        <fullName evidence="3">Uncharacterized protein</fullName>
    </submittedName>
</protein>
<dbReference type="AlphaFoldDB" id="A0A9N9WEU5"/>
<feature type="compositionally biased region" description="Low complexity" evidence="2">
    <location>
        <begin position="203"/>
        <end position="217"/>
    </location>
</feature>
<feature type="compositionally biased region" description="Low complexity" evidence="2">
    <location>
        <begin position="340"/>
        <end position="350"/>
    </location>
</feature>
<gene>
    <name evidence="3" type="ORF">DIATSA_LOCUS7778</name>
</gene>
<keyword evidence="1" id="KW-0175">Coiled coil</keyword>
<dbReference type="Proteomes" id="UP001153714">
    <property type="component" value="Chromosome 20"/>
</dbReference>
<feature type="compositionally biased region" description="Low complexity" evidence="2">
    <location>
        <begin position="310"/>
        <end position="321"/>
    </location>
</feature>
<reference evidence="3" key="1">
    <citation type="submission" date="2021-12" db="EMBL/GenBank/DDBJ databases">
        <authorList>
            <person name="King R."/>
        </authorList>
    </citation>
    <scope>NUCLEOTIDE SEQUENCE</scope>
</reference>
<dbReference type="OrthoDB" id="7453305at2759"/>
<evidence type="ECO:0000313" key="3">
    <source>
        <dbReference type="EMBL" id="CAG9790092.1"/>
    </source>
</evidence>
<proteinExistence type="predicted"/>
<dbReference type="EMBL" id="OU893351">
    <property type="protein sequence ID" value="CAG9790092.1"/>
    <property type="molecule type" value="Genomic_DNA"/>
</dbReference>
<organism evidence="3 4">
    <name type="scientific">Diatraea saccharalis</name>
    <name type="common">sugarcane borer</name>
    <dbReference type="NCBI Taxonomy" id="40085"/>
    <lineage>
        <taxon>Eukaryota</taxon>
        <taxon>Metazoa</taxon>
        <taxon>Ecdysozoa</taxon>
        <taxon>Arthropoda</taxon>
        <taxon>Hexapoda</taxon>
        <taxon>Insecta</taxon>
        <taxon>Pterygota</taxon>
        <taxon>Neoptera</taxon>
        <taxon>Endopterygota</taxon>
        <taxon>Lepidoptera</taxon>
        <taxon>Glossata</taxon>
        <taxon>Ditrysia</taxon>
        <taxon>Pyraloidea</taxon>
        <taxon>Crambidae</taxon>
        <taxon>Crambinae</taxon>
        <taxon>Diatraea</taxon>
    </lineage>
</organism>
<evidence type="ECO:0000256" key="2">
    <source>
        <dbReference type="SAM" id="MobiDB-lite"/>
    </source>
</evidence>
<name>A0A9N9WEU5_9NEOP</name>
<feature type="region of interest" description="Disordered" evidence="2">
    <location>
        <begin position="309"/>
        <end position="350"/>
    </location>
</feature>
<feature type="compositionally biased region" description="Basic residues" evidence="2">
    <location>
        <begin position="243"/>
        <end position="258"/>
    </location>
</feature>
<accession>A0A9N9WEU5</accession>
<evidence type="ECO:0000256" key="1">
    <source>
        <dbReference type="SAM" id="Coils"/>
    </source>
</evidence>
<keyword evidence="4" id="KW-1185">Reference proteome</keyword>
<evidence type="ECO:0000313" key="4">
    <source>
        <dbReference type="Proteomes" id="UP001153714"/>
    </source>
</evidence>
<feature type="region of interest" description="Disordered" evidence="2">
    <location>
        <begin position="165"/>
        <end position="285"/>
    </location>
</feature>